<evidence type="ECO:0000313" key="2">
    <source>
        <dbReference type="EMBL" id="GBP44101.1"/>
    </source>
</evidence>
<accession>A0A4C1VZ49</accession>
<evidence type="ECO:0000313" key="3">
    <source>
        <dbReference type="Proteomes" id="UP000299102"/>
    </source>
</evidence>
<comment type="caution">
    <text evidence="2">The sequence shown here is derived from an EMBL/GenBank/DDBJ whole genome shotgun (WGS) entry which is preliminary data.</text>
</comment>
<organism evidence="2 3">
    <name type="scientific">Eumeta variegata</name>
    <name type="common">Bagworm moth</name>
    <name type="synonym">Eumeta japonica</name>
    <dbReference type="NCBI Taxonomy" id="151549"/>
    <lineage>
        <taxon>Eukaryota</taxon>
        <taxon>Metazoa</taxon>
        <taxon>Ecdysozoa</taxon>
        <taxon>Arthropoda</taxon>
        <taxon>Hexapoda</taxon>
        <taxon>Insecta</taxon>
        <taxon>Pterygota</taxon>
        <taxon>Neoptera</taxon>
        <taxon>Endopterygota</taxon>
        <taxon>Lepidoptera</taxon>
        <taxon>Glossata</taxon>
        <taxon>Ditrysia</taxon>
        <taxon>Tineoidea</taxon>
        <taxon>Psychidae</taxon>
        <taxon>Oiketicinae</taxon>
        <taxon>Eumeta</taxon>
    </lineage>
</organism>
<gene>
    <name evidence="2" type="ORF">EVAR_85255_1</name>
</gene>
<dbReference type="EMBL" id="BGZK01000446">
    <property type="protein sequence ID" value="GBP44101.1"/>
    <property type="molecule type" value="Genomic_DNA"/>
</dbReference>
<sequence>MNTDRSDELWTNMQSKRKTGNKPLRVRTNPTAKTQLGMLGATQAHPAAKSLGPKYTTAFPSVLIYTQWKPSRAS</sequence>
<keyword evidence="3" id="KW-1185">Reference proteome</keyword>
<feature type="region of interest" description="Disordered" evidence="1">
    <location>
        <begin position="1"/>
        <end position="27"/>
    </location>
</feature>
<reference evidence="2 3" key="1">
    <citation type="journal article" date="2019" name="Commun. Biol.">
        <title>The bagworm genome reveals a unique fibroin gene that provides high tensile strength.</title>
        <authorList>
            <person name="Kono N."/>
            <person name="Nakamura H."/>
            <person name="Ohtoshi R."/>
            <person name="Tomita M."/>
            <person name="Numata K."/>
            <person name="Arakawa K."/>
        </authorList>
    </citation>
    <scope>NUCLEOTIDE SEQUENCE [LARGE SCALE GENOMIC DNA]</scope>
</reference>
<name>A0A4C1VZ49_EUMVA</name>
<proteinExistence type="predicted"/>
<dbReference type="AlphaFoldDB" id="A0A4C1VZ49"/>
<dbReference type="Proteomes" id="UP000299102">
    <property type="component" value="Unassembled WGS sequence"/>
</dbReference>
<protein>
    <submittedName>
        <fullName evidence="2">Uncharacterized protein</fullName>
    </submittedName>
</protein>
<evidence type="ECO:0000256" key="1">
    <source>
        <dbReference type="SAM" id="MobiDB-lite"/>
    </source>
</evidence>